<dbReference type="Gene3D" id="1.20.120.450">
    <property type="entry name" value="dinb family like domain"/>
    <property type="match status" value="1"/>
</dbReference>
<dbReference type="InterPro" id="IPR034660">
    <property type="entry name" value="DinB/YfiT-like"/>
</dbReference>
<dbReference type="RefSeq" id="WP_343768290.1">
    <property type="nucleotide sequence ID" value="NZ_BAAAFG010000016.1"/>
</dbReference>
<feature type="domain" description="DinB-like" evidence="1">
    <location>
        <begin position="62"/>
        <end position="195"/>
    </location>
</feature>
<dbReference type="Proteomes" id="UP001500507">
    <property type="component" value="Unassembled WGS sequence"/>
</dbReference>
<evidence type="ECO:0000259" key="1">
    <source>
        <dbReference type="Pfam" id="PF12867"/>
    </source>
</evidence>
<dbReference type="Pfam" id="PF12867">
    <property type="entry name" value="DinB_2"/>
    <property type="match status" value="1"/>
</dbReference>
<sequence length="203" mass="22967">MKVSQLISIIILSIQSMACQNNKPINLDSNMLIDRIPRSEYNTNMTYYTDKSLPGTSLEEMLSNTTTEMIAFINAIPEDKIDYAYGSFKWTVGEVLQHIISYEEIMLEVALLNAGVISEKKHTVSYNQNTTVAGAKDKSKGDLLAEFKSVRQKTEDAFNSLTDEQQKRMGTLDGNKTSVRVIAFCISGHQTHHFDVIRERYLD</sequence>
<organism evidence="2 3">
    <name type="scientific">Gangjinia marincola</name>
    <dbReference type="NCBI Taxonomy" id="578463"/>
    <lineage>
        <taxon>Bacteria</taxon>
        <taxon>Pseudomonadati</taxon>
        <taxon>Bacteroidota</taxon>
        <taxon>Flavobacteriia</taxon>
        <taxon>Flavobacteriales</taxon>
        <taxon>Flavobacteriaceae</taxon>
        <taxon>Gangjinia</taxon>
    </lineage>
</organism>
<accession>A0ABN1MJJ0</accession>
<dbReference type="EMBL" id="BAAAFG010000016">
    <property type="protein sequence ID" value="GAA0873370.1"/>
    <property type="molecule type" value="Genomic_DNA"/>
</dbReference>
<gene>
    <name evidence="2" type="ORF">GCM10009117_25170</name>
</gene>
<proteinExistence type="predicted"/>
<dbReference type="SUPFAM" id="SSF109854">
    <property type="entry name" value="DinB/YfiT-like putative metalloenzymes"/>
    <property type="match status" value="1"/>
</dbReference>
<protein>
    <recommendedName>
        <fullName evidence="1">DinB-like domain-containing protein</fullName>
    </recommendedName>
</protein>
<name>A0ABN1MJJ0_9FLAO</name>
<evidence type="ECO:0000313" key="2">
    <source>
        <dbReference type="EMBL" id="GAA0873370.1"/>
    </source>
</evidence>
<reference evidence="2 3" key="1">
    <citation type="journal article" date="2019" name="Int. J. Syst. Evol. Microbiol.">
        <title>The Global Catalogue of Microorganisms (GCM) 10K type strain sequencing project: providing services to taxonomists for standard genome sequencing and annotation.</title>
        <authorList>
            <consortium name="The Broad Institute Genomics Platform"/>
            <consortium name="The Broad Institute Genome Sequencing Center for Infectious Disease"/>
            <person name="Wu L."/>
            <person name="Ma J."/>
        </authorList>
    </citation>
    <scope>NUCLEOTIDE SEQUENCE [LARGE SCALE GENOMIC DNA]</scope>
    <source>
        <strain evidence="2 3">JCM 16082</strain>
    </source>
</reference>
<evidence type="ECO:0000313" key="3">
    <source>
        <dbReference type="Proteomes" id="UP001500507"/>
    </source>
</evidence>
<dbReference type="InterPro" id="IPR024775">
    <property type="entry name" value="DinB-like"/>
</dbReference>
<keyword evidence="3" id="KW-1185">Reference proteome</keyword>
<comment type="caution">
    <text evidence="2">The sequence shown here is derived from an EMBL/GenBank/DDBJ whole genome shotgun (WGS) entry which is preliminary data.</text>
</comment>